<reference evidence="1 2" key="1">
    <citation type="submission" date="2021-12" db="EMBL/GenBank/DDBJ databases">
        <title>Discovery of the Pendulisporaceae a myxobacterial family with distinct sporulation behavior and unique specialized metabolism.</title>
        <authorList>
            <person name="Garcia R."/>
            <person name="Popoff A."/>
            <person name="Bader C.D."/>
            <person name="Loehr J."/>
            <person name="Walesch S."/>
            <person name="Walt C."/>
            <person name="Boldt J."/>
            <person name="Bunk B."/>
            <person name="Haeckl F.J.F.P.J."/>
            <person name="Gunesch A.P."/>
            <person name="Birkelbach J."/>
            <person name="Nuebel U."/>
            <person name="Pietschmann T."/>
            <person name="Bach T."/>
            <person name="Mueller R."/>
        </authorList>
    </citation>
    <scope>NUCLEOTIDE SEQUENCE [LARGE SCALE GENOMIC DNA]</scope>
    <source>
        <strain evidence="1 2">MSr11954</strain>
    </source>
</reference>
<evidence type="ECO:0000313" key="2">
    <source>
        <dbReference type="Proteomes" id="UP001370348"/>
    </source>
</evidence>
<proteinExistence type="predicted"/>
<sequence length="127" mass="13414">MKTNPVPDGEQVDGASLSVSCTVKPEGDGYFVEASAQIQARQSFSIRGHFTSSGDQTNLLGTWYDRSTGTFQQSGCTGTIATTSSGPGIKAGAVWASVSCPRAELTGGANRFCEAKAEYRFENCTQE</sequence>
<keyword evidence="2" id="KW-1185">Reference proteome</keyword>
<dbReference type="Proteomes" id="UP001370348">
    <property type="component" value="Chromosome"/>
</dbReference>
<evidence type="ECO:0000313" key="1">
    <source>
        <dbReference type="EMBL" id="WXB12230.1"/>
    </source>
</evidence>
<accession>A0ABZ2LNA0</accession>
<protein>
    <submittedName>
        <fullName evidence="1">Uncharacterized protein</fullName>
    </submittedName>
</protein>
<dbReference type="EMBL" id="CP089984">
    <property type="protein sequence ID" value="WXB12230.1"/>
    <property type="molecule type" value="Genomic_DNA"/>
</dbReference>
<name>A0ABZ2LNA0_9BACT</name>
<dbReference type="RefSeq" id="WP_394821848.1">
    <property type="nucleotide sequence ID" value="NZ_CP089984.1"/>
</dbReference>
<gene>
    <name evidence="1" type="ORF">LZC94_30810</name>
</gene>
<organism evidence="1 2">
    <name type="scientific">Pendulispora albinea</name>
    <dbReference type="NCBI Taxonomy" id="2741071"/>
    <lineage>
        <taxon>Bacteria</taxon>
        <taxon>Pseudomonadati</taxon>
        <taxon>Myxococcota</taxon>
        <taxon>Myxococcia</taxon>
        <taxon>Myxococcales</taxon>
        <taxon>Sorangiineae</taxon>
        <taxon>Pendulisporaceae</taxon>
        <taxon>Pendulispora</taxon>
    </lineage>
</organism>